<protein>
    <submittedName>
        <fullName evidence="2">Uncharacterized protein</fullName>
    </submittedName>
</protein>
<evidence type="ECO:0000313" key="2">
    <source>
        <dbReference type="EMBL" id="GIZ47040.1"/>
    </source>
</evidence>
<keyword evidence="3" id="KW-1185">Reference proteome</keyword>
<feature type="transmembrane region" description="Helical" evidence="1">
    <location>
        <begin position="175"/>
        <end position="194"/>
    </location>
</feature>
<reference evidence="2 3" key="1">
    <citation type="submission" date="2021-01" db="EMBL/GenBank/DDBJ databases">
        <title>Cercospora kikuchii MAFF 305040 whole genome shotgun sequence.</title>
        <authorList>
            <person name="Kashiwa T."/>
            <person name="Suzuki T."/>
        </authorList>
    </citation>
    <scope>NUCLEOTIDE SEQUENCE [LARGE SCALE GENOMIC DNA]</scope>
    <source>
        <strain evidence="2 3">MAFF 305040</strain>
    </source>
</reference>
<organism evidence="2 3">
    <name type="scientific">Cercospora kikuchii</name>
    <dbReference type="NCBI Taxonomy" id="84275"/>
    <lineage>
        <taxon>Eukaryota</taxon>
        <taxon>Fungi</taxon>
        <taxon>Dikarya</taxon>
        <taxon>Ascomycota</taxon>
        <taxon>Pezizomycotina</taxon>
        <taxon>Dothideomycetes</taxon>
        <taxon>Dothideomycetidae</taxon>
        <taxon>Mycosphaerellales</taxon>
        <taxon>Mycosphaerellaceae</taxon>
        <taxon>Cercospora</taxon>
    </lineage>
</organism>
<keyword evidence="1" id="KW-1133">Transmembrane helix</keyword>
<feature type="transmembrane region" description="Helical" evidence="1">
    <location>
        <begin position="206"/>
        <end position="228"/>
    </location>
</feature>
<dbReference type="EMBL" id="BOLY01000007">
    <property type="protein sequence ID" value="GIZ47040.1"/>
    <property type="molecule type" value="Genomic_DNA"/>
</dbReference>
<proteinExistence type="predicted"/>
<feature type="transmembrane region" description="Helical" evidence="1">
    <location>
        <begin position="80"/>
        <end position="100"/>
    </location>
</feature>
<dbReference type="AlphaFoldDB" id="A0A9P3FKR5"/>
<sequence length="237" mass="26163">MSAPDDKHFLQTVSKFSQFIFSGNRKSSSSTIKSFTHNINYNDKNVRINLYHYGNEIKAPQFDSGHSAPPAQIVLPYENLVLLLLICGMFGVLAAISRYIGFMTSRHIAFGRWEEESPTGSTSSGAESYMVENSGDEHTAANQQNREELTMKTSSGPSDEFSVFPRKTLTCEFRVASGLLIYVVLTVVFRKTIFVQGHGPKPIVKAAAMALGVVLATDALLIGWSLVVEGFRGKKMR</sequence>
<evidence type="ECO:0000256" key="1">
    <source>
        <dbReference type="SAM" id="Phobius"/>
    </source>
</evidence>
<dbReference type="Proteomes" id="UP000825890">
    <property type="component" value="Unassembled WGS sequence"/>
</dbReference>
<comment type="caution">
    <text evidence="2">The sequence shown here is derived from an EMBL/GenBank/DDBJ whole genome shotgun (WGS) entry which is preliminary data.</text>
</comment>
<dbReference type="GeneID" id="68295716"/>
<dbReference type="RefSeq" id="XP_044661527.1">
    <property type="nucleotide sequence ID" value="XM_044805592.1"/>
</dbReference>
<accession>A0A9P3FKR5</accession>
<name>A0A9P3FKR5_9PEZI</name>
<keyword evidence="1" id="KW-0812">Transmembrane</keyword>
<evidence type="ECO:0000313" key="3">
    <source>
        <dbReference type="Proteomes" id="UP000825890"/>
    </source>
</evidence>
<gene>
    <name evidence="2" type="ORF">CKM354_001014100</name>
</gene>
<keyword evidence="1" id="KW-0472">Membrane</keyword>